<dbReference type="Pfam" id="PF16220">
    <property type="entry name" value="DUF4880"/>
    <property type="match status" value="1"/>
</dbReference>
<evidence type="ECO:0000259" key="2">
    <source>
        <dbReference type="Pfam" id="PF16220"/>
    </source>
</evidence>
<feature type="domain" description="FecR protein" evidence="1">
    <location>
        <begin position="153"/>
        <end position="243"/>
    </location>
</feature>
<feature type="domain" description="FecR N-terminal" evidence="2">
    <location>
        <begin position="24"/>
        <end position="64"/>
    </location>
</feature>
<evidence type="ECO:0000313" key="3">
    <source>
        <dbReference type="EMBL" id="GLS14328.1"/>
    </source>
</evidence>
<reference evidence="4" key="1">
    <citation type="journal article" date="2019" name="Int. J. Syst. Evol. Microbiol.">
        <title>The Global Catalogue of Microorganisms (GCM) 10K type strain sequencing project: providing services to taxonomists for standard genome sequencing and annotation.</title>
        <authorList>
            <consortium name="The Broad Institute Genomics Platform"/>
            <consortium name="The Broad Institute Genome Sequencing Center for Infectious Disease"/>
            <person name="Wu L."/>
            <person name="Ma J."/>
        </authorList>
    </citation>
    <scope>NUCLEOTIDE SEQUENCE [LARGE SCALE GENOMIC DNA]</scope>
    <source>
        <strain evidence="4">NBRC 109341</strain>
    </source>
</reference>
<comment type="caution">
    <text evidence="3">The sequence shown here is derived from an EMBL/GenBank/DDBJ whole genome shotgun (WGS) entry which is preliminary data.</text>
</comment>
<evidence type="ECO:0000259" key="1">
    <source>
        <dbReference type="Pfam" id="PF04773"/>
    </source>
</evidence>
<dbReference type="InterPro" id="IPR032623">
    <property type="entry name" value="FecR_N"/>
</dbReference>
<dbReference type="Gene3D" id="2.60.120.1440">
    <property type="match status" value="1"/>
</dbReference>
<gene>
    <name evidence="3" type="ORF">GCM10007935_17590</name>
</gene>
<dbReference type="Pfam" id="PF04773">
    <property type="entry name" value="FecR"/>
    <property type="match status" value="1"/>
</dbReference>
<dbReference type="Gene3D" id="3.55.50.30">
    <property type="match status" value="1"/>
</dbReference>
<dbReference type="InterPro" id="IPR006860">
    <property type="entry name" value="FecR"/>
</dbReference>
<accession>A0ABQ6C1T4</accession>
<dbReference type="PANTHER" id="PTHR30273">
    <property type="entry name" value="PERIPLASMIC SIGNAL SENSOR AND SIGMA FACTOR ACTIVATOR FECR-RELATED"/>
    <property type="match status" value="1"/>
</dbReference>
<evidence type="ECO:0000313" key="4">
    <source>
        <dbReference type="Proteomes" id="UP001156903"/>
    </source>
</evidence>
<dbReference type="PIRSF" id="PIRSF018266">
    <property type="entry name" value="FecR"/>
    <property type="match status" value="1"/>
</dbReference>
<proteinExistence type="predicted"/>
<dbReference type="RefSeq" id="WP_234267644.1">
    <property type="nucleotide sequence ID" value="NZ_BSPB01000010.1"/>
</dbReference>
<dbReference type="InterPro" id="IPR012373">
    <property type="entry name" value="Ferrdict_sens_TM"/>
</dbReference>
<sequence length="363" mass="40665">MSLLRADEASPVQSLEARLRRSHEAGEWWVRRQQDGWTPEDEQALAIWLAGDPQRRAAFESVQRSWRDAAELRHHFPQAYTHREKTRRASDRWMASPISRWVHVLRRLVHGGGSWARGPALSAGLAMAFLCMGLFGGYGWYRWAYLPQYTLSIATGPSELRSVQLPDGSRIDLNTRSTLQVRYYAQRREVLLDQGEAFFQVAPDADRPFTVDSGRSRVRVLGTAFNVRVGSPAMVVQVQQGRVAVRVDRVRSDTEALVMGPGAGVAIDNRTLAYRIVPTSASAVAEWRSGQLYFKQVPLREVARELSRYLGAPVSVDGDALGATTISGLLALREPERFLLALPSLIDARVEQMADGHWHITPL</sequence>
<organism evidence="3 4">
    <name type="scientific">Hydrogenophaga electricum</name>
    <dbReference type="NCBI Taxonomy" id="1230953"/>
    <lineage>
        <taxon>Bacteria</taxon>
        <taxon>Pseudomonadati</taxon>
        <taxon>Pseudomonadota</taxon>
        <taxon>Betaproteobacteria</taxon>
        <taxon>Burkholderiales</taxon>
        <taxon>Comamonadaceae</taxon>
        <taxon>Hydrogenophaga</taxon>
    </lineage>
</organism>
<protein>
    <submittedName>
        <fullName evidence="3">Sensor</fullName>
    </submittedName>
</protein>
<name>A0ABQ6C1T4_9BURK</name>
<dbReference type="EMBL" id="BSPB01000010">
    <property type="protein sequence ID" value="GLS14328.1"/>
    <property type="molecule type" value="Genomic_DNA"/>
</dbReference>
<keyword evidence="4" id="KW-1185">Reference proteome</keyword>
<dbReference type="Proteomes" id="UP001156903">
    <property type="component" value="Unassembled WGS sequence"/>
</dbReference>
<dbReference type="PANTHER" id="PTHR30273:SF2">
    <property type="entry name" value="PROTEIN FECR"/>
    <property type="match status" value="1"/>
</dbReference>